<gene>
    <name evidence="2" type="ORF">Fot_10755</name>
</gene>
<dbReference type="Proteomes" id="UP001604277">
    <property type="component" value="Unassembled WGS sequence"/>
</dbReference>
<dbReference type="PANTHER" id="PTHR33670:SF17">
    <property type="entry name" value="ANTHER-SPECIFIC PROLINE-RICH PROTEIN APG"/>
    <property type="match status" value="1"/>
</dbReference>
<evidence type="ECO:0000313" key="2">
    <source>
        <dbReference type="EMBL" id="KAL2549225.1"/>
    </source>
</evidence>
<protein>
    <submittedName>
        <fullName evidence="2">Uncharacterized protein</fullName>
    </submittedName>
</protein>
<accession>A0ABD1WHQ9</accession>
<dbReference type="EMBL" id="JBFOLJ010000003">
    <property type="protein sequence ID" value="KAL2549225.1"/>
    <property type="molecule type" value="Genomic_DNA"/>
</dbReference>
<evidence type="ECO:0000313" key="3">
    <source>
        <dbReference type="Proteomes" id="UP001604277"/>
    </source>
</evidence>
<evidence type="ECO:0000256" key="1">
    <source>
        <dbReference type="SAM" id="MobiDB-lite"/>
    </source>
</evidence>
<feature type="region of interest" description="Disordered" evidence="1">
    <location>
        <begin position="33"/>
        <end position="75"/>
    </location>
</feature>
<keyword evidence="3" id="KW-1185">Reference proteome</keyword>
<comment type="caution">
    <text evidence="2">The sequence shown here is derived from an EMBL/GenBank/DDBJ whole genome shotgun (WGS) entry which is preliminary data.</text>
</comment>
<proteinExistence type="predicted"/>
<reference evidence="3" key="1">
    <citation type="submission" date="2024-07" db="EMBL/GenBank/DDBJ databases">
        <title>Two chromosome-level genome assemblies of Korean endemic species Abeliophyllum distichum and Forsythia ovata (Oleaceae).</title>
        <authorList>
            <person name="Jang H."/>
        </authorList>
    </citation>
    <scope>NUCLEOTIDE SEQUENCE [LARGE SCALE GENOMIC DNA]</scope>
</reference>
<name>A0ABD1WHQ9_9LAMI</name>
<dbReference type="AlphaFoldDB" id="A0ABD1WHQ9"/>
<organism evidence="2 3">
    <name type="scientific">Forsythia ovata</name>
    <dbReference type="NCBI Taxonomy" id="205694"/>
    <lineage>
        <taxon>Eukaryota</taxon>
        <taxon>Viridiplantae</taxon>
        <taxon>Streptophyta</taxon>
        <taxon>Embryophyta</taxon>
        <taxon>Tracheophyta</taxon>
        <taxon>Spermatophyta</taxon>
        <taxon>Magnoliopsida</taxon>
        <taxon>eudicotyledons</taxon>
        <taxon>Gunneridae</taxon>
        <taxon>Pentapetalae</taxon>
        <taxon>asterids</taxon>
        <taxon>lamiids</taxon>
        <taxon>Lamiales</taxon>
        <taxon>Oleaceae</taxon>
        <taxon>Forsythieae</taxon>
        <taxon>Forsythia</taxon>
    </lineage>
</organism>
<sequence>MGEIALLQPQDILKNQSNRRHCNNLIKLPMRSKKPIKNLAVSNPNPSTVPAKVSRRKRRSSNSRNSSNLASKNDSKNMILGKVKILKRGEALTDVILKKEENWKIVAAAAKDLVVSTSAGVLGQLPKMLSKQKKTYDFYAGLSYFTSPSPSSLPQPSFCKKKP</sequence>
<dbReference type="PANTHER" id="PTHR33670">
    <property type="entry name" value="SPLICING FACTOR, PROLINE- AND GLUTAMINE-RICH-LIKE"/>
    <property type="match status" value="1"/>
</dbReference>